<dbReference type="InterPro" id="IPR008248">
    <property type="entry name" value="CheB-like"/>
</dbReference>
<dbReference type="SUPFAM" id="SSF52172">
    <property type="entry name" value="CheY-like"/>
    <property type="match status" value="1"/>
</dbReference>
<dbReference type="Gene3D" id="3.40.50.180">
    <property type="entry name" value="Methylesterase CheB, C-terminal domain"/>
    <property type="match status" value="1"/>
</dbReference>
<dbReference type="PANTHER" id="PTHR42872">
    <property type="entry name" value="PROTEIN-GLUTAMATE METHYLESTERASE/PROTEIN-GLUTAMINE GLUTAMINASE"/>
    <property type="match status" value="1"/>
</dbReference>
<evidence type="ECO:0000256" key="6">
    <source>
        <dbReference type="PROSITE-ProRule" id="PRU00050"/>
    </source>
</evidence>
<dbReference type="PROSITE" id="PS50110">
    <property type="entry name" value="RESPONSE_REGULATORY"/>
    <property type="match status" value="1"/>
</dbReference>
<evidence type="ECO:0000313" key="11">
    <source>
        <dbReference type="Proteomes" id="UP000266426"/>
    </source>
</evidence>
<dbReference type="Gene3D" id="3.40.50.2300">
    <property type="match status" value="1"/>
</dbReference>
<feature type="modified residue" description="4-aspartylphosphate" evidence="5 7">
    <location>
        <position position="54"/>
    </location>
</feature>
<keyword evidence="5 7" id="KW-0597">Phosphoprotein</keyword>
<accession>A0A3A4QQR4</accession>
<evidence type="ECO:0000313" key="10">
    <source>
        <dbReference type="EMBL" id="RJP56234.1"/>
    </source>
</evidence>
<feature type="domain" description="Response regulatory" evidence="8">
    <location>
        <begin position="3"/>
        <end position="120"/>
    </location>
</feature>
<dbReference type="AlphaFoldDB" id="A0A3A4QQR4"/>
<comment type="catalytic activity">
    <reaction evidence="4 5">
        <text>[protein]-L-glutamate 5-O-methyl ester + H2O = L-glutamyl-[protein] + methanol + H(+)</text>
        <dbReference type="Rhea" id="RHEA:23236"/>
        <dbReference type="Rhea" id="RHEA-COMP:10208"/>
        <dbReference type="Rhea" id="RHEA-COMP:10311"/>
        <dbReference type="ChEBI" id="CHEBI:15377"/>
        <dbReference type="ChEBI" id="CHEBI:15378"/>
        <dbReference type="ChEBI" id="CHEBI:17790"/>
        <dbReference type="ChEBI" id="CHEBI:29973"/>
        <dbReference type="ChEBI" id="CHEBI:82795"/>
        <dbReference type="EC" id="3.1.1.61"/>
    </reaction>
</comment>
<dbReference type="Pfam" id="PF00072">
    <property type="entry name" value="Response_reg"/>
    <property type="match status" value="1"/>
</dbReference>
<feature type="active site" evidence="5 6">
    <location>
        <position position="202"/>
    </location>
</feature>
<dbReference type="Proteomes" id="UP000266426">
    <property type="component" value="Unassembled WGS sequence"/>
</dbReference>
<dbReference type="GO" id="GO:0008984">
    <property type="term" value="F:protein-glutamate methylesterase activity"/>
    <property type="evidence" value="ECO:0007669"/>
    <property type="project" value="UniProtKB-UniRule"/>
</dbReference>
<dbReference type="GO" id="GO:0006935">
    <property type="term" value="P:chemotaxis"/>
    <property type="evidence" value="ECO:0007669"/>
    <property type="project" value="UniProtKB-UniRule"/>
</dbReference>
<dbReference type="EMBL" id="QZJZ01000098">
    <property type="protein sequence ID" value="RJP56234.1"/>
    <property type="molecule type" value="Genomic_DNA"/>
</dbReference>
<dbReference type="PIRSF" id="PIRSF000876">
    <property type="entry name" value="RR_chemtxs_CheB"/>
    <property type="match status" value="1"/>
</dbReference>
<dbReference type="NCBIfam" id="NF001965">
    <property type="entry name" value="PRK00742.1"/>
    <property type="match status" value="1"/>
</dbReference>
<feature type="active site" evidence="5 6">
    <location>
        <position position="175"/>
    </location>
</feature>
<organism evidence="10 11">
    <name type="scientific">Candidatus Auribacter fodinae</name>
    <dbReference type="NCBI Taxonomy" id="2093366"/>
    <lineage>
        <taxon>Bacteria</taxon>
        <taxon>Pseudomonadati</taxon>
        <taxon>Candidatus Auribacterota</taxon>
        <taxon>Candidatus Auribacteria</taxon>
        <taxon>Candidatus Auribacterales</taxon>
        <taxon>Candidatus Auribacteraceae</taxon>
        <taxon>Candidatus Auribacter</taxon>
    </lineage>
</organism>
<gene>
    <name evidence="5" type="primary">cheB</name>
    <name evidence="10" type="ORF">C4541_12785</name>
</gene>
<dbReference type="PANTHER" id="PTHR42872:SF6">
    <property type="entry name" value="PROTEIN-GLUTAMATE METHYLESTERASE_PROTEIN-GLUTAMINE GLUTAMINASE"/>
    <property type="match status" value="1"/>
</dbReference>
<dbReference type="GO" id="GO:0050568">
    <property type="term" value="F:protein-glutamine glutaminase activity"/>
    <property type="evidence" value="ECO:0007669"/>
    <property type="project" value="UniProtKB-UniRule"/>
</dbReference>
<dbReference type="InterPro" id="IPR000673">
    <property type="entry name" value="Sig_transdc_resp-reg_Me-estase"/>
</dbReference>
<sequence length="357" mass="38826">MIKVLIADDSSFMRRELTRIMSQDPDIDVVGTAYDGEDVLTKIDRFQPDVVTLDVEMPRMNGITALKHIMIMKPLPVLMISSLTQRGAETTLEALRLGAVDVIAKPSGNISLDIKNQEAEIIEKIKAAASVDCSKIQRIPEGKVIEKKKTSDHIHMYEFPQSAGQCKTVIAIGVSTGGPNTLMNIIPSLPADLPAPVLIVQHMPPMFTKSFAERLDRSSQLHVKEAEDKDQLVNGVVYVAPGDFHMTVHKSGKYLCLSKEPAGTLHRPSVDVMMDSVADVFKGKCVGVILTGMGKDGARALKRLHDYGAKTIGESEASAIVYGMPREAAQLGAVDYVLHNTKIASKIIDLIKTATTV</sequence>
<dbReference type="NCBIfam" id="NF009206">
    <property type="entry name" value="PRK12555.1"/>
    <property type="match status" value="1"/>
</dbReference>
<evidence type="ECO:0000256" key="5">
    <source>
        <dbReference type="HAMAP-Rule" id="MF_00099"/>
    </source>
</evidence>
<comment type="domain">
    <text evidence="5">Contains a C-terminal catalytic domain, and an N-terminal region which modulates catalytic activity.</text>
</comment>
<keyword evidence="3 5" id="KW-0378">Hydrolase</keyword>
<proteinExistence type="inferred from homology"/>
<dbReference type="EC" id="3.5.1.44" evidence="5"/>
<feature type="domain" description="CheB-type methylesterase" evidence="9">
    <location>
        <begin position="160"/>
        <end position="354"/>
    </location>
</feature>
<dbReference type="CDD" id="cd17541">
    <property type="entry name" value="REC_CheB-like"/>
    <property type="match status" value="1"/>
</dbReference>
<reference evidence="10 11" key="1">
    <citation type="journal article" date="2017" name="ISME J.">
        <title>Energy and carbon metabolisms in a deep terrestrial subsurface fluid microbial community.</title>
        <authorList>
            <person name="Momper L."/>
            <person name="Jungbluth S.P."/>
            <person name="Lee M.D."/>
            <person name="Amend J.P."/>
        </authorList>
    </citation>
    <scope>NUCLEOTIDE SEQUENCE [LARGE SCALE GENOMIC DNA]</scope>
    <source>
        <strain evidence="10">SURF_26</strain>
    </source>
</reference>
<dbReference type="SMART" id="SM00448">
    <property type="entry name" value="REC"/>
    <property type="match status" value="1"/>
</dbReference>
<dbReference type="SUPFAM" id="SSF52738">
    <property type="entry name" value="Methylesterase CheB, C-terminal domain"/>
    <property type="match status" value="1"/>
</dbReference>
<dbReference type="PROSITE" id="PS50122">
    <property type="entry name" value="CHEB"/>
    <property type="match status" value="1"/>
</dbReference>
<evidence type="ECO:0000256" key="1">
    <source>
        <dbReference type="ARBA" id="ARBA00022490"/>
    </source>
</evidence>
<evidence type="ECO:0000259" key="9">
    <source>
        <dbReference type="PROSITE" id="PS50122"/>
    </source>
</evidence>
<evidence type="ECO:0000256" key="2">
    <source>
        <dbReference type="ARBA" id="ARBA00022500"/>
    </source>
</evidence>
<evidence type="ECO:0000256" key="7">
    <source>
        <dbReference type="PROSITE-ProRule" id="PRU00169"/>
    </source>
</evidence>
<name>A0A3A4QQR4_9BACT</name>
<comment type="similarity">
    <text evidence="5">Belongs to the CheB family.</text>
</comment>
<dbReference type="GO" id="GO:0005737">
    <property type="term" value="C:cytoplasm"/>
    <property type="evidence" value="ECO:0007669"/>
    <property type="project" value="UniProtKB-SubCell"/>
</dbReference>
<dbReference type="InterPro" id="IPR001789">
    <property type="entry name" value="Sig_transdc_resp-reg_receiver"/>
</dbReference>
<dbReference type="InterPro" id="IPR011006">
    <property type="entry name" value="CheY-like_superfamily"/>
</dbReference>
<comment type="subcellular location">
    <subcellularLocation>
        <location evidence="5">Cytoplasm</location>
    </subcellularLocation>
</comment>
<keyword evidence="2 5" id="KW-0145">Chemotaxis</keyword>
<comment type="PTM">
    <text evidence="5">Phosphorylated by CheA. Phosphorylation of the N-terminal regulatory domain activates the methylesterase activity.</text>
</comment>
<feature type="active site" evidence="5 6">
    <location>
        <position position="296"/>
    </location>
</feature>
<dbReference type="InterPro" id="IPR035909">
    <property type="entry name" value="CheB_C"/>
</dbReference>
<protein>
    <recommendedName>
        <fullName evidence="5">Protein-glutamate methylesterase/protein-glutamine glutaminase</fullName>
        <ecNumber evidence="5">3.1.1.61</ecNumber>
        <ecNumber evidence="5">3.5.1.44</ecNumber>
    </recommendedName>
</protein>
<evidence type="ECO:0000256" key="3">
    <source>
        <dbReference type="ARBA" id="ARBA00022801"/>
    </source>
</evidence>
<dbReference type="GO" id="GO:0000156">
    <property type="term" value="F:phosphorelay response regulator activity"/>
    <property type="evidence" value="ECO:0007669"/>
    <property type="project" value="InterPro"/>
</dbReference>
<dbReference type="HAMAP" id="MF_00099">
    <property type="entry name" value="CheB_chemtxs"/>
    <property type="match status" value="1"/>
</dbReference>
<dbReference type="EC" id="3.1.1.61" evidence="5"/>
<evidence type="ECO:0000259" key="8">
    <source>
        <dbReference type="PROSITE" id="PS50110"/>
    </source>
</evidence>
<comment type="caution">
    <text evidence="10">The sequence shown here is derived from an EMBL/GenBank/DDBJ whole genome shotgun (WGS) entry which is preliminary data.</text>
</comment>
<comment type="function">
    <text evidence="5">Involved in chemotaxis. Part of a chemotaxis signal transduction system that modulates chemotaxis in response to various stimuli. Catalyzes the demethylation of specific methylglutamate residues introduced into the chemoreceptors (methyl-accepting chemotaxis proteins or MCP) by CheR. Also mediates the irreversible deamidation of specific glutamine residues to glutamic acid.</text>
</comment>
<comment type="catalytic activity">
    <reaction evidence="5">
        <text>L-glutaminyl-[protein] + H2O = L-glutamyl-[protein] + NH4(+)</text>
        <dbReference type="Rhea" id="RHEA:16441"/>
        <dbReference type="Rhea" id="RHEA-COMP:10207"/>
        <dbReference type="Rhea" id="RHEA-COMP:10208"/>
        <dbReference type="ChEBI" id="CHEBI:15377"/>
        <dbReference type="ChEBI" id="CHEBI:28938"/>
        <dbReference type="ChEBI" id="CHEBI:29973"/>
        <dbReference type="ChEBI" id="CHEBI:30011"/>
        <dbReference type="EC" id="3.5.1.44"/>
    </reaction>
</comment>
<dbReference type="Pfam" id="PF01339">
    <property type="entry name" value="CheB_methylest"/>
    <property type="match status" value="1"/>
</dbReference>
<keyword evidence="1 5" id="KW-0963">Cytoplasm</keyword>
<evidence type="ECO:0000256" key="4">
    <source>
        <dbReference type="ARBA" id="ARBA00048267"/>
    </source>
</evidence>
<dbReference type="CDD" id="cd16432">
    <property type="entry name" value="CheB_Rec"/>
    <property type="match status" value="1"/>
</dbReference>